<dbReference type="SUPFAM" id="SSF53067">
    <property type="entry name" value="Actin-like ATPase domain"/>
    <property type="match status" value="2"/>
</dbReference>
<dbReference type="GO" id="GO:0016301">
    <property type="term" value="F:kinase activity"/>
    <property type="evidence" value="ECO:0007669"/>
    <property type="project" value="UniProtKB-KW"/>
</dbReference>
<evidence type="ECO:0000313" key="8">
    <source>
        <dbReference type="Proteomes" id="UP000029507"/>
    </source>
</evidence>
<reference evidence="7 8" key="1">
    <citation type="submission" date="2014-08" db="EMBL/GenBank/DDBJ databases">
        <title>Comparative genomics of the Paenibacillus odorifer group.</title>
        <authorList>
            <person name="den Bakker H.C."/>
            <person name="Tsai Y.-C."/>
            <person name="Martin N."/>
            <person name="Korlach J."/>
            <person name="Wiedmann M."/>
        </authorList>
    </citation>
    <scope>NUCLEOTIDE SEQUENCE [LARGE SCALE GENOMIC DNA]</scope>
    <source>
        <strain evidence="7 8">DSM 14472</strain>
    </source>
</reference>
<dbReference type="InterPro" id="IPR050406">
    <property type="entry name" value="FGGY_Carb_Kinase"/>
</dbReference>
<proteinExistence type="inferred from homology"/>
<comment type="similarity">
    <text evidence="1">Belongs to the FGGY kinase family.</text>
</comment>
<name>A0A089M3A4_9BACL</name>
<feature type="domain" description="Carbohydrate kinase FGGY C-terminal" evidence="6">
    <location>
        <begin position="257"/>
        <end position="481"/>
    </location>
</feature>
<keyword evidence="3 7" id="KW-0418">Kinase</keyword>
<feature type="region of interest" description="Disordered" evidence="4">
    <location>
        <begin position="317"/>
        <end position="337"/>
    </location>
</feature>
<gene>
    <name evidence="7" type="ORF">PSTEL_25335</name>
</gene>
<dbReference type="InterPro" id="IPR000577">
    <property type="entry name" value="Carb_kinase_FGGY"/>
</dbReference>
<dbReference type="InterPro" id="IPR018484">
    <property type="entry name" value="FGGY_N"/>
</dbReference>
<dbReference type="Pfam" id="PF00370">
    <property type="entry name" value="FGGY_N"/>
    <property type="match status" value="1"/>
</dbReference>
<dbReference type="KEGG" id="pste:PSTEL_25335"/>
<dbReference type="GO" id="GO:0005975">
    <property type="term" value="P:carbohydrate metabolic process"/>
    <property type="evidence" value="ECO:0007669"/>
    <property type="project" value="InterPro"/>
</dbReference>
<dbReference type="PANTHER" id="PTHR43095:SF2">
    <property type="entry name" value="GLUCONOKINASE"/>
    <property type="match status" value="1"/>
</dbReference>
<protein>
    <submittedName>
        <fullName evidence="7">Gluconokinase</fullName>
    </submittedName>
</protein>
<sequence>MGLFVGLDIGTTSTKVFMYERNGKIRGSGKAGYSLLVPEPGRAEQRPEDIMSAVAEAFRQAMKNASVKPGDIEAVGVSTAMHSLMAVDGEGKPLTELITWADNRSAPQLERLKESGEAEELYKLTGTPVHPMSPLCKLLWWKENKPGLFEKAAKFISIKEYLLHHLFGVYAIDVSLAAATGLLEVSGTDWSERALKLAGIGRERLSRIVPVTEVLRGMNPEMAESCGLSPDTPWVVGASDGALANIGSGAAGLGRTAVTIGTSGAVRRFASEPLIDPQGRTFCYAFDEKRWLIGGPTNNGGIALRWFKEQFLDGAPSGAGADSRFRGQPERRQRRGRNHVVIGPGKQGYAKDGPQTFDELIGMAMTVPAGADGLVFLPYLTGERAPYWDPDARGVFAGAGLHHGRAHFARAVLEGVLLAVKGVTETLKELAGPPERLLASGGFASSAAWTGLLADIAGVRVDVPDSYEASAYGAALVAMKALGAVDSLEQADEHIGIIRSHAPNEANRAVYEKLYPLFKDLYWRLEPLFPQLASMQVRG</sequence>
<evidence type="ECO:0000313" key="7">
    <source>
        <dbReference type="EMBL" id="AIQ65943.1"/>
    </source>
</evidence>
<dbReference type="HOGENOM" id="CLU_009281_3_2_9"/>
<dbReference type="Proteomes" id="UP000029507">
    <property type="component" value="Chromosome"/>
</dbReference>
<keyword evidence="8" id="KW-1185">Reference proteome</keyword>
<dbReference type="CDD" id="cd07770">
    <property type="entry name" value="ASKHA_NBD_FGGY_GntK"/>
    <property type="match status" value="1"/>
</dbReference>
<dbReference type="Gene3D" id="3.30.420.40">
    <property type="match status" value="2"/>
</dbReference>
<dbReference type="PIRSF" id="PIRSF000538">
    <property type="entry name" value="GlpK"/>
    <property type="match status" value="1"/>
</dbReference>
<dbReference type="InterPro" id="IPR018485">
    <property type="entry name" value="FGGY_C"/>
</dbReference>
<accession>A0A089M3A4</accession>
<dbReference type="EMBL" id="CP009286">
    <property type="protein sequence ID" value="AIQ65943.1"/>
    <property type="molecule type" value="Genomic_DNA"/>
</dbReference>
<evidence type="ECO:0000259" key="5">
    <source>
        <dbReference type="Pfam" id="PF00370"/>
    </source>
</evidence>
<organism evidence="7 8">
    <name type="scientific">Paenibacillus stellifer</name>
    <dbReference type="NCBI Taxonomy" id="169760"/>
    <lineage>
        <taxon>Bacteria</taxon>
        <taxon>Bacillati</taxon>
        <taxon>Bacillota</taxon>
        <taxon>Bacilli</taxon>
        <taxon>Bacillales</taxon>
        <taxon>Paenibacillaceae</taxon>
        <taxon>Paenibacillus</taxon>
    </lineage>
</organism>
<dbReference type="STRING" id="169760.PSTEL_25335"/>
<feature type="domain" description="Carbohydrate kinase FGGY N-terminal" evidence="5">
    <location>
        <begin position="4"/>
        <end position="247"/>
    </location>
</feature>
<evidence type="ECO:0000256" key="4">
    <source>
        <dbReference type="SAM" id="MobiDB-lite"/>
    </source>
</evidence>
<dbReference type="Pfam" id="PF02782">
    <property type="entry name" value="FGGY_C"/>
    <property type="match status" value="1"/>
</dbReference>
<dbReference type="AlphaFoldDB" id="A0A089M3A4"/>
<evidence type="ECO:0000256" key="1">
    <source>
        <dbReference type="ARBA" id="ARBA00009156"/>
    </source>
</evidence>
<evidence type="ECO:0000256" key="3">
    <source>
        <dbReference type="ARBA" id="ARBA00022777"/>
    </source>
</evidence>
<evidence type="ECO:0000259" key="6">
    <source>
        <dbReference type="Pfam" id="PF02782"/>
    </source>
</evidence>
<dbReference type="InterPro" id="IPR043129">
    <property type="entry name" value="ATPase_NBD"/>
</dbReference>
<keyword evidence="2" id="KW-0808">Transferase</keyword>
<dbReference type="PANTHER" id="PTHR43095">
    <property type="entry name" value="SUGAR KINASE"/>
    <property type="match status" value="1"/>
</dbReference>
<dbReference type="RefSeq" id="WP_038699383.1">
    <property type="nucleotide sequence ID" value="NZ_CP009286.1"/>
</dbReference>
<evidence type="ECO:0000256" key="2">
    <source>
        <dbReference type="ARBA" id="ARBA00022679"/>
    </source>
</evidence>